<evidence type="ECO:0008006" key="3">
    <source>
        <dbReference type="Google" id="ProtNLM"/>
    </source>
</evidence>
<reference evidence="2" key="1">
    <citation type="submission" date="2020-01" db="EMBL/GenBank/DDBJ databases">
        <authorList>
            <person name="Meier V. D."/>
            <person name="Meier V D."/>
        </authorList>
    </citation>
    <scope>NUCLEOTIDE SEQUENCE</scope>
    <source>
        <strain evidence="2">HLG_WM_MAG_10</strain>
    </source>
</reference>
<gene>
    <name evidence="2" type="ORF">HELGO_WM22470</name>
</gene>
<proteinExistence type="predicted"/>
<evidence type="ECO:0000313" key="2">
    <source>
        <dbReference type="EMBL" id="CAA6828353.1"/>
    </source>
</evidence>
<organism evidence="2">
    <name type="scientific">uncultured Aureispira sp</name>
    <dbReference type="NCBI Taxonomy" id="1331704"/>
    <lineage>
        <taxon>Bacteria</taxon>
        <taxon>Pseudomonadati</taxon>
        <taxon>Bacteroidota</taxon>
        <taxon>Saprospiria</taxon>
        <taxon>Saprospirales</taxon>
        <taxon>Saprospiraceae</taxon>
        <taxon>Aureispira</taxon>
        <taxon>environmental samples</taxon>
    </lineage>
</organism>
<feature type="chain" id="PRO_5027567456" description="Lipoprotein" evidence="1">
    <location>
        <begin position="24"/>
        <end position="118"/>
    </location>
</feature>
<name>A0A6S6UL09_9BACT</name>
<dbReference type="PROSITE" id="PS51257">
    <property type="entry name" value="PROKAR_LIPOPROTEIN"/>
    <property type="match status" value="1"/>
</dbReference>
<evidence type="ECO:0000256" key="1">
    <source>
        <dbReference type="SAM" id="SignalP"/>
    </source>
</evidence>
<dbReference type="EMBL" id="CACVAQ010000427">
    <property type="protein sequence ID" value="CAA6828353.1"/>
    <property type="molecule type" value="Genomic_DNA"/>
</dbReference>
<keyword evidence="1" id="KW-0732">Signal</keyword>
<sequence length="118" mass="12979">MKNNILFAAFLTISLFCFLSSCADKLPDPNAIVSLDCATNQITYVGHVKGILDAKCNLSGCHDDNSQGSFGDFSTLGQARMEDIYTRVCVTKNMPPAGMITERIDTIRCWSENGYLEN</sequence>
<accession>A0A6S6UL09</accession>
<feature type="signal peptide" evidence="1">
    <location>
        <begin position="1"/>
        <end position="23"/>
    </location>
</feature>
<protein>
    <recommendedName>
        <fullName evidence="3">Lipoprotein</fullName>
    </recommendedName>
</protein>
<dbReference type="AlphaFoldDB" id="A0A6S6UL09"/>